<protein>
    <recommendedName>
        <fullName evidence="8">MARVEL domain-containing protein</fullName>
    </recommendedName>
</protein>
<keyword evidence="7" id="KW-1185">Reference proteome</keyword>
<dbReference type="PANTHER" id="PTHR10671">
    <property type="entry name" value="EPITHELIAL MEMBRANE PROTEIN-RELATED"/>
    <property type="match status" value="1"/>
</dbReference>
<accession>A0A2T7PFA4</accession>
<comment type="caution">
    <text evidence="6">The sequence shown here is derived from an EMBL/GenBank/DDBJ whole genome shotgun (WGS) entry which is preliminary data.</text>
</comment>
<evidence type="ECO:0000256" key="5">
    <source>
        <dbReference type="SAM" id="Phobius"/>
    </source>
</evidence>
<dbReference type="PANTHER" id="PTHR10671:SF108">
    <property type="entry name" value="CLAUDIN FAMILY PROTEIN-RELATED"/>
    <property type="match status" value="1"/>
</dbReference>
<reference evidence="6 7" key="1">
    <citation type="submission" date="2018-04" db="EMBL/GenBank/DDBJ databases">
        <title>The genome of golden apple snail Pomacea canaliculata provides insight into stress tolerance and invasive adaptation.</title>
        <authorList>
            <person name="Liu C."/>
            <person name="Liu B."/>
            <person name="Ren Y."/>
            <person name="Zhang Y."/>
            <person name="Wang H."/>
            <person name="Li S."/>
            <person name="Jiang F."/>
            <person name="Yin L."/>
            <person name="Zhang G."/>
            <person name="Qian W."/>
            <person name="Fan W."/>
        </authorList>
    </citation>
    <scope>NUCLEOTIDE SEQUENCE [LARGE SCALE GENOMIC DNA]</scope>
    <source>
        <strain evidence="6">SZHN2017</strain>
        <tissue evidence="6">Muscle</tissue>
    </source>
</reference>
<keyword evidence="4 5" id="KW-0472">Membrane</keyword>
<evidence type="ECO:0000256" key="4">
    <source>
        <dbReference type="ARBA" id="ARBA00023136"/>
    </source>
</evidence>
<dbReference type="EMBL" id="PZQS01000004">
    <property type="protein sequence ID" value="PVD32083.1"/>
    <property type="molecule type" value="Genomic_DNA"/>
</dbReference>
<organism evidence="6 7">
    <name type="scientific">Pomacea canaliculata</name>
    <name type="common">Golden apple snail</name>
    <dbReference type="NCBI Taxonomy" id="400727"/>
    <lineage>
        <taxon>Eukaryota</taxon>
        <taxon>Metazoa</taxon>
        <taxon>Spiralia</taxon>
        <taxon>Lophotrochozoa</taxon>
        <taxon>Mollusca</taxon>
        <taxon>Gastropoda</taxon>
        <taxon>Caenogastropoda</taxon>
        <taxon>Architaenioglossa</taxon>
        <taxon>Ampullarioidea</taxon>
        <taxon>Ampullariidae</taxon>
        <taxon>Pomacea</taxon>
    </lineage>
</organism>
<proteinExistence type="predicted"/>
<dbReference type="Pfam" id="PF00822">
    <property type="entry name" value="PMP22_Claudin"/>
    <property type="match status" value="1"/>
</dbReference>
<feature type="transmembrane region" description="Helical" evidence="5">
    <location>
        <begin position="12"/>
        <end position="36"/>
    </location>
</feature>
<evidence type="ECO:0000256" key="3">
    <source>
        <dbReference type="ARBA" id="ARBA00022989"/>
    </source>
</evidence>
<feature type="transmembrane region" description="Helical" evidence="5">
    <location>
        <begin position="136"/>
        <end position="159"/>
    </location>
</feature>
<dbReference type="AlphaFoldDB" id="A0A2T7PFA4"/>
<dbReference type="InterPro" id="IPR050579">
    <property type="entry name" value="PMP-22/EMP/MP20-like"/>
</dbReference>
<evidence type="ECO:0008006" key="8">
    <source>
        <dbReference type="Google" id="ProtNLM"/>
    </source>
</evidence>
<dbReference type="Proteomes" id="UP000245119">
    <property type="component" value="Linkage Group LG4"/>
</dbReference>
<sequence length="163" mass="17227">MACKVLQIPICVAIVCCGVAFIFQLVAVAGTGWLVISVGDNSEEVGLFRLCVNGVCTEYQMNDLEDWLKACQAFSILGLLTITGSLVLGILHFVLEDTAKVSVAGIASCAASVVFLIIELAVFGAETSSLRKVYNFGYGFILSVIACILSFVAAVLFAVGSRM</sequence>
<evidence type="ECO:0000313" key="6">
    <source>
        <dbReference type="EMBL" id="PVD32083.1"/>
    </source>
</evidence>
<name>A0A2T7PFA4_POMCA</name>
<evidence type="ECO:0000256" key="1">
    <source>
        <dbReference type="ARBA" id="ARBA00004141"/>
    </source>
</evidence>
<evidence type="ECO:0000313" key="7">
    <source>
        <dbReference type="Proteomes" id="UP000245119"/>
    </source>
</evidence>
<dbReference type="Gene3D" id="1.20.140.150">
    <property type="match status" value="1"/>
</dbReference>
<evidence type="ECO:0000256" key="2">
    <source>
        <dbReference type="ARBA" id="ARBA00022692"/>
    </source>
</evidence>
<dbReference type="GO" id="GO:0005886">
    <property type="term" value="C:plasma membrane"/>
    <property type="evidence" value="ECO:0007669"/>
    <property type="project" value="TreeGrafter"/>
</dbReference>
<dbReference type="InterPro" id="IPR004031">
    <property type="entry name" value="PMP22/EMP/MP20/Claudin"/>
</dbReference>
<gene>
    <name evidence="6" type="ORF">C0Q70_07511</name>
</gene>
<keyword evidence="2 5" id="KW-0812">Transmembrane</keyword>
<keyword evidence="3 5" id="KW-1133">Transmembrane helix</keyword>
<feature type="transmembrane region" description="Helical" evidence="5">
    <location>
        <begin position="101"/>
        <end position="124"/>
    </location>
</feature>
<comment type="subcellular location">
    <subcellularLocation>
        <location evidence="1">Membrane</location>
        <topology evidence="1">Multi-pass membrane protein</topology>
    </subcellularLocation>
</comment>
<feature type="transmembrane region" description="Helical" evidence="5">
    <location>
        <begin position="73"/>
        <end position="94"/>
    </location>
</feature>
<dbReference type="OMA" id="QCTEILG"/>